<dbReference type="InterPro" id="IPR038488">
    <property type="entry name" value="Integrase_DNA-bd_sf"/>
</dbReference>
<dbReference type="OrthoDB" id="9775880at2"/>
<reference evidence="4 5" key="1">
    <citation type="submission" date="2018-03" db="EMBL/GenBank/DDBJ databases">
        <title>Draft genome of Nitrosomonas supralitoralis APG5.</title>
        <authorList>
            <person name="Urakawa H."/>
            <person name="Lopez J.V."/>
        </authorList>
    </citation>
    <scope>NUCLEOTIDE SEQUENCE [LARGE SCALE GENOMIC DNA]</scope>
    <source>
        <strain evidence="4 5">APG5</strain>
    </source>
</reference>
<name>A0A2P7NUV3_9PROT</name>
<gene>
    <name evidence="4" type="ORF">C7H79_09485</name>
</gene>
<organism evidence="4 5">
    <name type="scientific">Nitrosomonas supralitoralis</name>
    <dbReference type="NCBI Taxonomy" id="2116706"/>
    <lineage>
        <taxon>Bacteria</taxon>
        <taxon>Pseudomonadati</taxon>
        <taxon>Pseudomonadota</taxon>
        <taxon>Betaproteobacteria</taxon>
        <taxon>Nitrosomonadales</taxon>
        <taxon>Nitrosomonadaceae</taxon>
        <taxon>Nitrosomonas</taxon>
    </lineage>
</organism>
<dbReference type="InterPro" id="IPR050808">
    <property type="entry name" value="Phage_Integrase"/>
</dbReference>
<protein>
    <recommendedName>
        <fullName evidence="3">Integrase DNA-binding domain-containing protein</fullName>
    </recommendedName>
</protein>
<dbReference type="PANTHER" id="PTHR30629:SF2">
    <property type="entry name" value="PROPHAGE INTEGRASE INTS-RELATED"/>
    <property type="match status" value="1"/>
</dbReference>
<sequence length="85" mass="9761">MLTDITVRQAKAKIQPYKISDSSGLYLLVKTTGKYWRMDYRFVGKRKTLTIGVYPAASLINARKKRDQARELLLKDIDPSLFTPP</sequence>
<comment type="similarity">
    <text evidence="1">Belongs to the 'phage' integrase family.</text>
</comment>
<evidence type="ECO:0000313" key="4">
    <source>
        <dbReference type="EMBL" id="PSJ17218.1"/>
    </source>
</evidence>
<dbReference type="RefSeq" id="WP_106707042.1">
    <property type="nucleotide sequence ID" value="NZ_PXXU01000025.1"/>
</dbReference>
<evidence type="ECO:0000313" key="5">
    <source>
        <dbReference type="Proteomes" id="UP000241912"/>
    </source>
</evidence>
<dbReference type="Proteomes" id="UP000241912">
    <property type="component" value="Unassembled WGS sequence"/>
</dbReference>
<dbReference type="InterPro" id="IPR025166">
    <property type="entry name" value="Integrase_DNA_bind_dom"/>
</dbReference>
<dbReference type="PANTHER" id="PTHR30629">
    <property type="entry name" value="PROPHAGE INTEGRASE"/>
    <property type="match status" value="1"/>
</dbReference>
<dbReference type="GO" id="GO:0015074">
    <property type="term" value="P:DNA integration"/>
    <property type="evidence" value="ECO:0007669"/>
    <property type="project" value="UniProtKB-KW"/>
</dbReference>
<feature type="domain" description="Integrase DNA-binding" evidence="3">
    <location>
        <begin position="2"/>
        <end position="80"/>
    </location>
</feature>
<evidence type="ECO:0000256" key="2">
    <source>
        <dbReference type="ARBA" id="ARBA00022908"/>
    </source>
</evidence>
<keyword evidence="2" id="KW-0229">DNA integration</keyword>
<evidence type="ECO:0000259" key="3">
    <source>
        <dbReference type="Pfam" id="PF13356"/>
    </source>
</evidence>
<dbReference type="Pfam" id="PF13356">
    <property type="entry name" value="Arm-DNA-bind_3"/>
    <property type="match status" value="1"/>
</dbReference>
<dbReference type="EMBL" id="PXXU01000025">
    <property type="protein sequence ID" value="PSJ17218.1"/>
    <property type="molecule type" value="Genomic_DNA"/>
</dbReference>
<dbReference type="AlphaFoldDB" id="A0A2P7NUV3"/>
<keyword evidence="5" id="KW-1185">Reference proteome</keyword>
<dbReference type="Gene3D" id="3.30.160.390">
    <property type="entry name" value="Integrase, DNA-binding domain"/>
    <property type="match status" value="1"/>
</dbReference>
<accession>A0A2P7NUV3</accession>
<evidence type="ECO:0000256" key="1">
    <source>
        <dbReference type="ARBA" id="ARBA00008857"/>
    </source>
</evidence>
<comment type="caution">
    <text evidence="4">The sequence shown here is derived from an EMBL/GenBank/DDBJ whole genome shotgun (WGS) entry which is preliminary data.</text>
</comment>
<proteinExistence type="inferred from homology"/>